<name>A0ABP0ZP14_9ASCO</name>
<feature type="compositionally biased region" description="Low complexity" evidence="4">
    <location>
        <begin position="318"/>
        <end position="350"/>
    </location>
</feature>
<dbReference type="RefSeq" id="XP_066831029.1">
    <property type="nucleotide sequence ID" value="XM_066974274.1"/>
</dbReference>
<keyword evidence="3" id="KW-0862">Zinc</keyword>
<protein>
    <recommendedName>
        <fullName evidence="5">Zinc finger PHD-type domain-containing protein</fullName>
    </recommendedName>
</protein>
<dbReference type="InterPro" id="IPR001965">
    <property type="entry name" value="Znf_PHD"/>
</dbReference>
<evidence type="ECO:0000256" key="3">
    <source>
        <dbReference type="ARBA" id="ARBA00022833"/>
    </source>
</evidence>
<evidence type="ECO:0000256" key="2">
    <source>
        <dbReference type="ARBA" id="ARBA00022771"/>
    </source>
</evidence>
<feature type="domain" description="Zinc finger PHD-type" evidence="5">
    <location>
        <begin position="65"/>
        <end position="132"/>
    </location>
</feature>
<feature type="compositionally biased region" description="Low complexity" evidence="4">
    <location>
        <begin position="240"/>
        <end position="261"/>
    </location>
</feature>
<keyword evidence="7" id="KW-1185">Reference proteome</keyword>
<evidence type="ECO:0000259" key="5">
    <source>
        <dbReference type="SMART" id="SM00249"/>
    </source>
</evidence>
<dbReference type="EMBL" id="OZ022409">
    <property type="protein sequence ID" value="CAK9439991.1"/>
    <property type="molecule type" value="Genomic_DNA"/>
</dbReference>
<feature type="compositionally biased region" description="Acidic residues" evidence="4">
    <location>
        <begin position="44"/>
        <end position="62"/>
    </location>
</feature>
<dbReference type="Pfam" id="PF20826">
    <property type="entry name" value="PHD_5"/>
    <property type="match status" value="1"/>
</dbReference>
<feature type="compositionally biased region" description="Basic and acidic residues" evidence="4">
    <location>
        <begin position="24"/>
        <end position="43"/>
    </location>
</feature>
<dbReference type="InterPro" id="IPR019786">
    <property type="entry name" value="Zinc_finger_PHD-type_CS"/>
</dbReference>
<gene>
    <name evidence="6" type="ORF">LODBEIA_P40910</name>
</gene>
<feature type="compositionally biased region" description="Basic residues" evidence="4">
    <location>
        <begin position="175"/>
        <end position="194"/>
    </location>
</feature>
<sequence>MSRRSGRRSVNLDSKKSSGVRSELGLHETDASLRDRRHEREISAEEDDGDGEEEEEEEEEEEVTRCICGEDELQNNLINPELAQFLRKEFKIDIDQGLFIQCDKCSVWQHGYCVGLYENDDVPDKYWCERCKPELHIIVQDPFSDRTLYKPVNDHRKKIEQFGKPEDVKPETSDKKKKTLAAVKEKRKDRRLHHQHEDEDEYDKQLQKALRESAKESGIITVEEADTSGRISPRKRPNRTATATGAGASTTGSGSNSKSTSEQVDDMASSRPKRIKSETEAETENEAASTSNKSEILAADVPKSRSKSKKKKKDSGGKKSVVSNSSLSNPNPTSTSTVSSSSSSSSSSSVSGGGAKHNHKSDNAESATSKEELIQLPFKPRFVNDKATFHDLRKRTSAIIEWIARTQRELQDEKSHKLELFSFTPDTLQVQQEKRALEQSFDLKGAMIDELRQKINEWELQFGKYAPS</sequence>
<evidence type="ECO:0000256" key="4">
    <source>
        <dbReference type="SAM" id="MobiDB-lite"/>
    </source>
</evidence>
<dbReference type="InterPro" id="IPR011011">
    <property type="entry name" value="Znf_FYVE_PHD"/>
</dbReference>
<feature type="compositionally biased region" description="Basic residues" evidence="4">
    <location>
        <begin position="304"/>
        <end position="313"/>
    </location>
</feature>
<dbReference type="InterPro" id="IPR053051">
    <property type="entry name" value="HDAC_complex_subunit"/>
</dbReference>
<keyword evidence="2" id="KW-0863">Zinc-finger</keyword>
<accession>A0ABP0ZP14</accession>
<dbReference type="GeneID" id="92209287"/>
<dbReference type="PANTHER" id="PTHR47793:SF1">
    <property type="entry name" value="HISTONE DEACETYLASE COMPLEX SUBUNIT CTI6"/>
    <property type="match status" value="1"/>
</dbReference>
<keyword evidence="1" id="KW-0479">Metal-binding</keyword>
<feature type="region of interest" description="Disordered" evidence="4">
    <location>
        <begin position="160"/>
        <end position="375"/>
    </location>
</feature>
<organism evidence="6 7">
    <name type="scientific">Lodderomyces beijingensis</name>
    <dbReference type="NCBI Taxonomy" id="1775926"/>
    <lineage>
        <taxon>Eukaryota</taxon>
        <taxon>Fungi</taxon>
        <taxon>Dikarya</taxon>
        <taxon>Ascomycota</taxon>
        <taxon>Saccharomycotina</taxon>
        <taxon>Pichiomycetes</taxon>
        <taxon>Debaryomycetaceae</taxon>
        <taxon>Candida/Lodderomyces clade</taxon>
        <taxon>Lodderomyces</taxon>
    </lineage>
</organism>
<dbReference type="Gene3D" id="3.30.40.10">
    <property type="entry name" value="Zinc/RING finger domain, C3HC4 (zinc finger)"/>
    <property type="match status" value="1"/>
</dbReference>
<feature type="compositionally biased region" description="Basic and acidic residues" evidence="4">
    <location>
        <begin position="160"/>
        <end position="174"/>
    </location>
</feature>
<evidence type="ECO:0000313" key="6">
    <source>
        <dbReference type="EMBL" id="CAK9439991.1"/>
    </source>
</evidence>
<feature type="region of interest" description="Disordered" evidence="4">
    <location>
        <begin position="1"/>
        <end position="62"/>
    </location>
</feature>
<dbReference type="SMART" id="SM00249">
    <property type="entry name" value="PHD"/>
    <property type="match status" value="1"/>
</dbReference>
<evidence type="ECO:0000256" key="1">
    <source>
        <dbReference type="ARBA" id="ARBA00022723"/>
    </source>
</evidence>
<dbReference type="SUPFAM" id="SSF57903">
    <property type="entry name" value="FYVE/PHD zinc finger"/>
    <property type="match status" value="1"/>
</dbReference>
<evidence type="ECO:0000313" key="7">
    <source>
        <dbReference type="Proteomes" id="UP001497383"/>
    </source>
</evidence>
<dbReference type="InterPro" id="IPR013083">
    <property type="entry name" value="Znf_RING/FYVE/PHD"/>
</dbReference>
<reference evidence="6 7" key="1">
    <citation type="submission" date="2024-03" db="EMBL/GenBank/DDBJ databases">
        <authorList>
            <person name="Brejova B."/>
        </authorList>
    </citation>
    <scope>NUCLEOTIDE SEQUENCE [LARGE SCALE GENOMIC DNA]</scope>
    <source>
        <strain evidence="6 7">CBS 14171</strain>
    </source>
</reference>
<dbReference type="PROSITE" id="PS01359">
    <property type="entry name" value="ZF_PHD_1"/>
    <property type="match status" value="1"/>
</dbReference>
<proteinExistence type="predicted"/>
<dbReference type="PANTHER" id="PTHR47793">
    <property type="entry name" value="HISTONE DEACETYLASE COMPLEX SUBUNIT CTI6"/>
    <property type="match status" value="1"/>
</dbReference>
<dbReference type="Proteomes" id="UP001497383">
    <property type="component" value="Chromosome 5"/>
</dbReference>
<feature type="compositionally biased region" description="Basic and acidic residues" evidence="4">
    <location>
        <begin position="360"/>
        <end position="373"/>
    </location>
</feature>
<feature type="compositionally biased region" description="Basic and acidic residues" evidence="4">
    <location>
        <begin position="203"/>
        <end position="215"/>
    </location>
</feature>